<gene>
    <name evidence="1" type="ORF">TRM7557_02465</name>
</gene>
<sequence length="251" mass="26249">MTQAHETFSDEDLTAFLDGEAEGDLSARIDAALLSDAQLVARLERLVIPVDDIRAAFAVEGLAPPTAPDLPAQTWIQPMAMAASVVLALGIGALGGYSFKPDTPAPVVAQKSGWIAAVASYQALYATETLAGKFQAPEQTDATLAGFEDRIGVDLVAATDVQGLDFKRAQILSYNGKPLMQMAYLDDGGVPFALCVIGSGAEARAMKDQIAEGLAASSWIVDGVGYLVIGGDDPALTRAYAEAFRAQLQQG</sequence>
<dbReference type="Proteomes" id="UP000052022">
    <property type="component" value="Unassembled WGS sequence"/>
</dbReference>
<dbReference type="EMBL" id="CYSD01000037">
    <property type="protein sequence ID" value="CUH79574.1"/>
    <property type="molecule type" value="Genomic_DNA"/>
</dbReference>
<keyword evidence="1" id="KW-0472">Membrane</keyword>
<dbReference type="AlphaFoldDB" id="A0A0P1GVK0"/>
<evidence type="ECO:0000313" key="2">
    <source>
        <dbReference type="Proteomes" id="UP000052022"/>
    </source>
</evidence>
<dbReference type="OrthoDB" id="7006010at2"/>
<dbReference type="RefSeq" id="WP_058290494.1">
    <property type="nucleotide sequence ID" value="NZ_CYSD01000037.1"/>
</dbReference>
<protein>
    <submittedName>
        <fullName evidence="1">Putative transmembrane transcriptional regulator (Anti-sigma factor)</fullName>
    </submittedName>
</protein>
<dbReference type="STRING" id="928856.SAMN04488049_101253"/>
<organism evidence="1 2">
    <name type="scientific">Tritonibacter multivorans</name>
    <dbReference type="NCBI Taxonomy" id="928856"/>
    <lineage>
        <taxon>Bacteria</taxon>
        <taxon>Pseudomonadati</taxon>
        <taxon>Pseudomonadota</taxon>
        <taxon>Alphaproteobacteria</taxon>
        <taxon>Rhodobacterales</taxon>
        <taxon>Paracoccaceae</taxon>
        <taxon>Tritonibacter</taxon>
    </lineage>
</organism>
<evidence type="ECO:0000313" key="1">
    <source>
        <dbReference type="EMBL" id="CUH79574.1"/>
    </source>
</evidence>
<keyword evidence="1" id="KW-0812">Transmembrane</keyword>
<accession>A0A0P1GVK0</accession>
<keyword evidence="2" id="KW-1185">Reference proteome</keyword>
<proteinExistence type="predicted"/>
<reference evidence="1 2" key="1">
    <citation type="submission" date="2015-09" db="EMBL/GenBank/DDBJ databases">
        <authorList>
            <consortium name="Swine Surveillance"/>
        </authorList>
    </citation>
    <scope>NUCLEOTIDE SEQUENCE [LARGE SCALE GENOMIC DNA]</scope>
    <source>
        <strain evidence="1 2">CECT 7557</strain>
    </source>
</reference>
<name>A0A0P1GVK0_9RHOB</name>